<dbReference type="HAMAP" id="MF_01928">
    <property type="entry name" value="PurK"/>
    <property type="match status" value="1"/>
</dbReference>
<dbReference type="NCBIfam" id="TIGR01161">
    <property type="entry name" value="purK"/>
    <property type="match status" value="1"/>
</dbReference>
<dbReference type="EMBL" id="JAFBBZ010000001">
    <property type="protein sequence ID" value="MBM7509361.1"/>
    <property type="molecule type" value="Genomic_DNA"/>
</dbReference>
<proteinExistence type="inferred from homology"/>
<comment type="caution">
    <text evidence="4">Lacks conserved residue(s) required for the propagation of feature annotation.</text>
</comment>
<dbReference type="InterPro" id="IPR005875">
    <property type="entry name" value="PurK"/>
</dbReference>
<feature type="binding site" evidence="4">
    <location>
        <position position="151"/>
    </location>
    <ligand>
        <name>ATP</name>
        <dbReference type="ChEBI" id="CHEBI:30616"/>
    </ligand>
</feature>
<gene>
    <name evidence="4 5" type="primary">purK</name>
    <name evidence="7" type="ORF">JOE61_003175</name>
</gene>
<dbReference type="InterPro" id="IPR013815">
    <property type="entry name" value="ATP_grasp_subdomain_1"/>
</dbReference>
<dbReference type="PANTHER" id="PTHR11609">
    <property type="entry name" value="PURINE BIOSYNTHESIS PROTEIN 6/7, PUR6/7"/>
    <property type="match status" value="1"/>
</dbReference>
<evidence type="ECO:0000313" key="8">
    <source>
        <dbReference type="Proteomes" id="UP000732378"/>
    </source>
</evidence>
<dbReference type="PROSITE" id="PS50975">
    <property type="entry name" value="ATP_GRASP"/>
    <property type="match status" value="1"/>
</dbReference>
<dbReference type="InterPro" id="IPR040686">
    <property type="entry name" value="PurK_C"/>
</dbReference>
<dbReference type="InterPro" id="IPR054350">
    <property type="entry name" value="PurT/PurK_preATP-grasp"/>
</dbReference>
<evidence type="ECO:0000256" key="5">
    <source>
        <dbReference type="RuleBase" id="RU361200"/>
    </source>
</evidence>
<keyword evidence="4 5" id="KW-0436">Ligase</keyword>
<evidence type="ECO:0000259" key="6">
    <source>
        <dbReference type="PROSITE" id="PS50975"/>
    </source>
</evidence>
<organism evidence="7 8">
    <name type="scientific">Nocardioides salarius</name>
    <dbReference type="NCBI Taxonomy" id="374513"/>
    <lineage>
        <taxon>Bacteria</taxon>
        <taxon>Bacillati</taxon>
        <taxon>Actinomycetota</taxon>
        <taxon>Actinomycetes</taxon>
        <taxon>Propionibacteriales</taxon>
        <taxon>Nocardioidaceae</taxon>
        <taxon>Nocardioides</taxon>
    </lineage>
</organism>
<dbReference type="SUPFAM" id="SSF51246">
    <property type="entry name" value="Rudiment single hybrid motif"/>
    <property type="match status" value="1"/>
</dbReference>
<evidence type="ECO:0000256" key="1">
    <source>
        <dbReference type="ARBA" id="ARBA00022741"/>
    </source>
</evidence>
<keyword evidence="3 4" id="KW-0067">ATP-binding</keyword>
<evidence type="ECO:0000313" key="7">
    <source>
        <dbReference type="EMBL" id="MBM7509361.1"/>
    </source>
</evidence>
<feature type="binding site" evidence="4">
    <location>
        <begin position="188"/>
        <end position="191"/>
    </location>
    <ligand>
        <name>ATP</name>
        <dbReference type="ChEBI" id="CHEBI:30616"/>
    </ligand>
</feature>
<comment type="function">
    <text evidence="5">Catalyzes the ATP-dependent conversion of 5-aminoimidazole ribonucleotide (AIR) and HCO(3)- to N5-carboxyaminoimidazole ribonucleotide (N5-CAIR).</text>
</comment>
<comment type="subunit">
    <text evidence="4 5">Homodimer.</text>
</comment>
<reference evidence="7 8" key="1">
    <citation type="submission" date="2021-01" db="EMBL/GenBank/DDBJ databases">
        <title>Sequencing the genomes of 1000 actinobacteria strains.</title>
        <authorList>
            <person name="Klenk H.-P."/>
        </authorList>
    </citation>
    <scope>NUCLEOTIDE SEQUENCE [LARGE SCALE GENOMIC DNA]</scope>
    <source>
        <strain evidence="7 8">DSM 18239</strain>
    </source>
</reference>
<keyword evidence="1 4" id="KW-0547">Nucleotide-binding</keyword>
<dbReference type="Gene3D" id="3.40.50.20">
    <property type="match status" value="1"/>
</dbReference>
<dbReference type="Pfam" id="PF02222">
    <property type="entry name" value="ATP-grasp"/>
    <property type="match status" value="1"/>
</dbReference>
<dbReference type="NCBIfam" id="NF004679">
    <property type="entry name" value="PRK06019.1-5"/>
    <property type="match status" value="1"/>
</dbReference>
<evidence type="ECO:0000256" key="3">
    <source>
        <dbReference type="ARBA" id="ARBA00022840"/>
    </source>
</evidence>
<dbReference type="NCBIfam" id="NF004680">
    <property type="entry name" value="PRK06019.1-6"/>
    <property type="match status" value="1"/>
</dbReference>
<comment type="pathway">
    <text evidence="4 5">Purine metabolism; IMP biosynthesis via de novo pathway; 5-amino-1-(5-phospho-D-ribosyl)imidazole-4-carboxylate from 5-amino-1-(5-phospho-D-ribosyl)imidazole (N5-CAIR route): step 1/2.</text>
</comment>
<dbReference type="Proteomes" id="UP000732378">
    <property type="component" value="Unassembled WGS sequence"/>
</dbReference>
<dbReference type="Pfam" id="PF17769">
    <property type="entry name" value="PurK_C"/>
    <property type="match status" value="1"/>
</dbReference>
<dbReference type="EC" id="6.3.4.18" evidence="4 5"/>
<dbReference type="InterPro" id="IPR003135">
    <property type="entry name" value="ATP-grasp_carboxylate-amine"/>
</dbReference>
<feature type="binding site" evidence="4">
    <location>
        <position position="115"/>
    </location>
    <ligand>
        <name>ATP</name>
        <dbReference type="ChEBI" id="CHEBI:30616"/>
    </ligand>
</feature>
<accession>A0ABS2MDV0</accession>
<protein>
    <recommendedName>
        <fullName evidence="4 5">N5-carboxyaminoimidazole ribonucleotide synthase</fullName>
        <shortName evidence="4 5">N5-CAIR synthase</shortName>
        <ecNumber evidence="4 5">6.3.4.18</ecNumber>
    </recommendedName>
    <alternativeName>
        <fullName evidence="4 5">5-(carboxyamino)imidazole ribonucleotide synthetase</fullName>
    </alternativeName>
</protein>
<comment type="similarity">
    <text evidence="4 5">Belongs to the PurK/PurT family.</text>
</comment>
<feature type="domain" description="ATP-grasp" evidence="6">
    <location>
        <begin position="119"/>
        <end position="304"/>
    </location>
</feature>
<feature type="binding site" evidence="4">
    <location>
        <position position="196"/>
    </location>
    <ligand>
        <name>ATP</name>
        <dbReference type="ChEBI" id="CHEBI:30616"/>
    </ligand>
</feature>
<dbReference type="Pfam" id="PF22660">
    <property type="entry name" value="RS_preATP-grasp-like"/>
    <property type="match status" value="1"/>
</dbReference>
<sequence>MPEPAVSTPATSASAPTLAVIGGGQLARMMAQPAIALGLPLRLLAEAPGVSAAQVVVDHQIGDHRDLETLRRVTEGCAVVTFDHEHVPTEHLHALEADGIAVRPGPDALVHAQDKAVMRERLTALGVPCPRHAVVADVADVEAFGFPCVLKTTRGGYDGKGVWVVRSADECAEPLRTAAETGVRLLAEELVDFRRELSALVARSPSGQAAAYPVVASTQLDGICHEVVAPAPDLDEDLAGQAQSIALRVAGELGVTGVLAVELFETTDGRILVNELAMRPHNTGHWTQDGAVTSQFENHLRAVMDLPLGSPAPRARWTVMVNILGGERADVGHLYDGFPHAMARDPLLRVHLYGKDLRPGRKVGHVNAYGDDLEDCLERARHAAAWFRGDLGDESE</sequence>
<dbReference type="Gene3D" id="3.30.1490.20">
    <property type="entry name" value="ATP-grasp fold, A domain"/>
    <property type="match status" value="1"/>
</dbReference>
<keyword evidence="8" id="KW-1185">Reference proteome</keyword>
<evidence type="ECO:0000256" key="2">
    <source>
        <dbReference type="ARBA" id="ARBA00022755"/>
    </source>
</evidence>
<dbReference type="RefSeq" id="WP_307823054.1">
    <property type="nucleotide sequence ID" value="NZ_JACDTV010000001.1"/>
</dbReference>
<comment type="catalytic activity">
    <reaction evidence="4 5">
        <text>5-amino-1-(5-phospho-beta-D-ribosyl)imidazole + hydrogencarbonate + ATP = 5-carboxyamino-1-(5-phospho-D-ribosyl)imidazole + ADP + phosphate + 2 H(+)</text>
        <dbReference type="Rhea" id="RHEA:19317"/>
        <dbReference type="ChEBI" id="CHEBI:15378"/>
        <dbReference type="ChEBI" id="CHEBI:17544"/>
        <dbReference type="ChEBI" id="CHEBI:30616"/>
        <dbReference type="ChEBI" id="CHEBI:43474"/>
        <dbReference type="ChEBI" id="CHEBI:58730"/>
        <dbReference type="ChEBI" id="CHEBI:137981"/>
        <dbReference type="ChEBI" id="CHEBI:456216"/>
        <dbReference type="EC" id="6.3.4.18"/>
    </reaction>
</comment>
<dbReference type="Gene3D" id="3.30.470.20">
    <property type="entry name" value="ATP-grasp fold, B domain"/>
    <property type="match status" value="1"/>
</dbReference>
<comment type="function">
    <text evidence="4">Catalyzes the ATP-dependent conversion of 5-aminoimidazole ribonucleotide (AIR) and HCO(3)(-) to N5-carboxyaminoimidazole ribonucleotide (N5-CAIR).</text>
</comment>
<evidence type="ECO:0000256" key="4">
    <source>
        <dbReference type="HAMAP-Rule" id="MF_01928"/>
    </source>
</evidence>
<dbReference type="SUPFAM" id="SSF52440">
    <property type="entry name" value="PreATP-grasp domain"/>
    <property type="match status" value="1"/>
</dbReference>
<dbReference type="GO" id="GO:0034028">
    <property type="term" value="F:5-(carboxyamino)imidazole ribonucleotide synthase activity"/>
    <property type="evidence" value="ECO:0007669"/>
    <property type="project" value="UniProtKB-EC"/>
</dbReference>
<dbReference type="SUPFAM" id="SSF56059">
    <property type="entry name" value="Glutathione synthetase ATP-binding domain-like"/>
    <property type="match status" value="1"/>
</dbReference>
<dbReference type="InterPro" id="IPR011761">
    <property type="entry name" value="ATP-grasp"/>
</dbReference>
<dbReference type="PANTHER" id="PTHR11609:SF5">
    <property type="entry name" value="PHOSPHORIBOSYLAMINOIMIDAZOLE CARBOXYLASE"/>
    <property type="match status" value="1"/>
</dbReference>
<feature type="binding site" evidence="4">
    <location>
        <begin position="274"/>
        <end position="275"/>
    </location>
    <ligand>
        <name>ATP</name>
        <dbReference type="ChEBI" id="CHEBI:30616"/>
    </ligand>
</feature>
<name>A0ABS2MDV0_9ACTN</name>
<dbReference type="InterPro" id="IPR016185">
    <property type="entry name" value="PreATP-grasp_dom_sf"/>
</dbReference>
<keyword evidence="2 4" id="KW-0658">Purine biosynthesis</keyword>
<dbReference type="InterPro" id="IPR011054">
    <property type="entry name" value="Rudment_hybrid_motif"/>
</dbReference>
<comment type="caution">
    <text evidence="7">The sequence shown here is derived from an EMBL/GenBank/DDBJ whole genome shotgun (WGS) entry which is preliminary data.</text>
</comment>